<name>A0ABM7NTF4_9VIRU</name>
<organism evidence="9 10">
    <name type="scientific">Cotonvirus japonicus</name>
    <dbReference type="NCBI Taxonomy" id="2811091"/>
    <lineage>
        <taxon>Viruses</taxon>
        <taxon>Varidnaviria</taxon>
        <taxon>Bamfordvirae</taxon>
        <taxon>Nucleocytoviricota</taxon>
        <taxon>Megaviricetes</taxon>
        <taxon>Imitervirales</taxon>
        <taxon>Mimiviridae</taxon>
        <taxon>Megamimivirinae</taxon>
        <taxon>Cotonvirus</taxon>
        <taxon>Cotonvirus japonicum</taxon>
    </lineage>
</organism>
<dbReference type="PANTHER" id="PTHR12645:SF0">
    <property type="entry name" value="FAD-LINKED SULFHYDRYL OXIDASE ALR"/>
    <property type="match status" value="1"/>
</dbReference>
<dbReference type="Proteomes" id="UP001321479">
    <property type="component" value="Segment"/>
</dbReference>
<dbReference type="EC" id="1.8.3.2" evidence="7"/>
<dbReference type="InterPro" id="IPR039799">
    <property type="entry name" value="ALR/ERV"/>
</dbReference>
<dbReference type="InterPro" id="IPR017905">
    <property type="entry name" value="ERV/ALR_sulphydryl_oxidase"/>
</dbReference>
<dbReference type="InterPro" id="IPR036774">
    <property type="entry name" value="ERV/ALR_sulphydryl_oxid_sf"/>
</dbReference>
<accession>A0ABM7NTF4</accession>
<evidence type="ECO:0000313" key="10">
    <source>
        <dbReference type="Proteomes" id="UP001321479"/>
    </source>
</evidence>
<dbReference type="PANTHER" id="PTHR12645">
    <property type="entry name" value="ALR/ERV"/>
    <property type="match status" value="1"/>
</dbReference>
<proteinExistence type="predicted"/>
<keyword evidence="3 7" id="KW-0274">FAD</keyword>
<keyword evidence="10" id="KW-1185">Reference proteome</keyword>
<dbReference type="InterPro" id="IPR049096">
    <property type="entry name" value="MIMI_R596-like_C"/>
</dbReference>
<evidence type="ECO:0000313" key="9">
    <source>
        <dbReference type="EMBL" id="BCS83409.1"/>
    </source>
</evidence>
<evidence type="ECO:0000256" key="4">
    <source>
        <dbReference type="ARBA" id="ARBA00023002"/>
    </source>
</evidence>
<keyword evidence="5" id="KW-1015">Disulfide bond</keyword>
<evidence type="ECO:0000259" key="8">
    <source>
        <dbReference type="PROSITE" id="PS51324"/>
    </source>
</evidence>
<dbReference type="Pfam" id="PF21491">
    <property type="entry name" value="MIMI_R596-like_C"/>
    <property type="match status" value="1"/>
</dbReference>
<dbReference type="RefSeq" id="YP_010842017.1">
    <property type="nucleotide sequence ID" value="NC_079139.1"/>
</dbReference>
<dbReference type="Gene3D" id="1.20.120.310">
    <property type="entry name" value="ERV/ALR sulfhydryl oxidase domain"/>
    <property type="match status" value="1"/>
</dbReference>
<dbReference type="GeneID" id="80558614"/>
<reference evidence="9 10" key="1">
    <citation type="submission" date="2021-02" db="EMBL/GenBank/DDBJ databases">
        <title>Cotonvirus japonicus, which uses Golgi apparatus of host cells for its virion factory, phylogenetically links tailed tupanvirus and icosahedral mimivirus.</title>
        <authorList>
            <person name="Takahashi H."/>
            <person name="Fukaya S."/>
            <person name="Song C."/>
            <person name="Murata K."/>
            <person name="Takemura M."/>
        </authorList>
    </citation>
    <scope>NUCLEOTIDE SEQUENCE [LARGE SCALE GENOMIC DNA]</scope>
</reference>
<keyword evidence="4 7" id="KW-0560">Oxidoreductase</keyword>
<dbReference type="PROSITE" id="PS51324">
    <property type="entry name" value="ERV_ALR"/>
    <property type="match status" value="1"/>
</dbReference>
<comment type="cofactor">
    <cofactor evidence="1 7">
        <name>FAD</name>
        <dbReference type="ChEBI" id="CHEBI:57692"/>
    </cofactor>
</comment>
<evidence type="ECO:0000256" key="6">
    <source>
        <dbReference type="ARBA" id="ARBA00048864"/>
    </source>
</evidence>
<dbReference type="EMBL" id="AP024483">
    <property type="protein sequence ID" value="BCS83409.1"/>
    <property type="molecule type" value="Genomic_DNA"/>
</dbReference>
<evidence type="ECO:0000256" key="1">
    <source>
        <dbReference type="ARBA" id="ARBA00001974"/>
    </source>
</evidence>
<evidence type="ECO:0000256" key="5">
    <source>
        <dbReference type="ARBA" id="ARBA00023157"/>
    </source>
</evidence>
<keyword evidence="2 7" id="KW-0285">Flavoprotein</keyword>
<dbReference type="Pfam" id="PF04777">
    <property type="entry name" value="Evr1_Alr"/>
    <property type="match status" value="1"/>
</dbReference>
<evidence type="ECO:0000256" key="3">
    <source>
        <dbReference type="ARBA" id="ARBA00022827"/>
    </source>
</evidence>
<dbReference type="Gene3D" id="1.20.120.1250">
    <property type="entry name" value="Sulfhydryl oxidase R596, ORFan domain"/>
    <property type="match status" value="1"/>
</dbReference>
<protein>
    <recommendedName>
        <fullName evidence="7">Sulfhydryl oxidase</fullName>
        <ecNumber evidence="7">1.8.3.2</ecNumber>
    </recommendedName>
</protein>
<dbReference type="SUPFAM" id="SSF69000">
    <property type="entry name" value="FAD-dependent thiol oxidase"/>
    <property type="match status" value="1"/>
</dbReference>
<evidence type="ECO:0000256" key="7">
    <source>
        <dbReference type="RuleBase" id="RU371123"/>
    </source>
</evidence>
<evidence type="ECO:0000256" key="2">
    <source>
        <dbReference type="ARBA" id="ARBA00022630"/>
    </source>
</evidence>
<feature type="domain" description="ERV/ALR sulfhydryl oxidase" evidence="8">
    <location>
        <begin position="16"/>
        <end position="122"/>
    </location>
</feature>
<sequence length="270" mass="31381">MSQSKCTINHGDYRHNGLITKVWGSAGWTFNHAVTFAYPIYPTAEDKRRYRNYFISLGDVLPCRYCRESYKKFISTGKTALTNEVLKNRDTLTKWFYDIHNAVNNKLEVDYGLTYEDVVDKYESFRAKCGKPTQTAKGCVAPLDYKAFSFKKLYYTDAPIIALDRVDNFIKLARVRGLDDGYFMFLEFASKLNGDFTELKKHSSWQSRNKFCQKQIRFMRENAIPSIEESGFWKGTPTIEELKLLLFLCSNLNRTELNEAIDRVSKLDVC</sequence>
<comment type="catalytic activity">
    <reaction evidence="6 7">
        <text>2 R'C(R)SH + O2 = R'C(R)S-S(R)CR' + H2O2</text>
        <dbReference type="Rhea" id="RHEA:17357"/>
        <dbReference type="ChEBI" id="CHEBI:15379"/>
        <dbReference type="ChEBI" id="CHEBI:16240"/>
        <dbReference type="ChEBI" id="CHEBI:16520"/>
        <dbReference type="ChEBI" id="CHEBI:17412"/>
        <dbReference type="EC" id="1.8.3.2"/>
    </reaction>
</comment>